<evidence type="ECO:0000256" key="3">
    <source>
        <dbReference type="SAM" id="SignalP"/>
    </source>
</evidence>
<dbReference type="SUPFAM" id="SSF56954">
    <property type="entry name" value="Outer membrane efflux proteins (OEP)"/>
    <property type="match status" value="1"/>
</dbReference>
<keyword evidence="5" id="KW-1185">Reference proteome</keyword>
<organism evidence="4 5">
    <name type="scientific">Uliginosibacterium flavum</name>
    <dbReference type="NCBI Taxonomy" id="1396831"/>
    <lineage>
        <taxon>Bacteria</taxon>
        <taxon>Pseudomonadati</taxon>
        <taxon>Pseudomonadota</taxon>
        <taxon>Betaproteobacteria</taxon>
        <taxon>Rhodocyclales</taxon>
        <taxon>Zoogloeaceae</taxon>
        <taxon>Uliginosibacterium</taxon>
    </lineage>
</organism>
<protein>
    <submittedName>
        <fullName evidence="4">TolC family protein</fullName>
    </submittedName>
</protein>
<dbReference type="RefSeq" id="WP_354601504.1">
    <property type="nucleotide sequence ID" value="NZ_JBEWZI010000012.1"/>
</dbReference>
<gene>
    <name evidence="4" type="ORF">ABXR19_12635</name>
</gene>
<feature type="signal peptide" evidence="3">
    <location>
        <begin position="1"/>
        <end position="18"/>
    </location>
</feature>
<keyword evidence="2" id="KW-0175">Coiled coil</keyword>
<dbReference type="InterPro" id="IPR010131">
    <property type="entry name" value="MdtP/NodT-like"/>
</dbReference>
<comment type="caution">
    <text evidence="4">The sequence shown here is derived from an EMBL/GenBank/DDBJ whole genome shotgun (WGS) entry which is preliminary data.</text>
</comment>
<name>A0ABV2TM93_9RHOO</name>
<reference evidence="4 5" key="1">
    <citation type="submission" date="2024-07" db="EMBL/GenBank/DDBJ databases">
        <title>Uliginosibacterium flavum JJ3220;KACC:17644.</title>
        <authorList>
            <person name="Kim M.K."/>
        </authorList>
    </citation>
    <scope>NUCLEOTIDE SEQUENCE [LARGE SCALE GENOMIC DNA]</scope>
    <source>
        <strain evidence="4 5">KACC:17644</strain>
    </source>
</reference>
<sequence>MTRHFLWLAVLLASPLLAAEPLSLNEARRLAENHAPQIAASRAQEAAAREMAVAAGQLPDPVLKLGVNNVPVAGEMAWSLVQEGMTMRQVGLMQEFTRGDKRQARADKASREGDLARISQRQILADTRRDATLAWLDVAYQESMRSLLEQQVAELRLQQQAAEAAFRASRGEQADVFANRLGIERAQDQLAQMQRDIAMARSRLARWIGDAAERPLDAPPPIAALDWQPQNLSEDAGEHPTLATQQGMVAVAEADARVARENRKPDIAVELMYGFRGPSYANMVSLNVSMPLPWDRANRQDRELGAKLAQLDEARARKDDMQRAYLSELRGNLAVLQNSRERLQRYDEVLIPLSRQQTEAALTAYRAGSGSLPRVLEARRMAVDAQMERQRIALEAARTWAQLNFLNPQEDQSSSALGAQP</sequence>
<comment type="similarity">
    <text evidence="1">Belongs to the outer membrane factor (OMF) (TC 1.B.17) family.</text>
</comment>
<dbReference type="EMBL" id="JBEWZI010000012">
    <property type="protein sequence ID" value="MET7015041.1"/>
    <property type="molecule type" value="Genomic_DNA"/>
</dbReference>
<keyword evidence="3" id="KW-0732">Signal</keyword>
<evidence type="ECO:0000313" key="4">
    <source>
        <dbReference type="EMBL" id="MET7015041.1"/>
    </source>
</evidence>
<dbReference type="Proteomes" id="UP001549691">
    <property type="component" value="Unassembled WGS sequence"/>
</dbReference>
<accession>A0ABV2TM93</accession>
<feature type="coiled-coil region" evidence="2">
    <location>
        <begin position="145"/>
        <end position="203"/>
    </location>
</feature>
<dbReference type="Pfam" id="PF02321">
    <property type="entry name" value="OEP"/>
    <property type="match status" value="1"/>
</dbReference>
<dbReference type="Gene3D" id="1.20.1600.10">
    <property type="entry name" value="Outer membrane efflux proteins (OEP)"/>
    <property type="match status" value="1"/>
</dbReference>
<dbReference type="InterPro" id="IPR003423">
    <property type="entry name" value="OMP_efflux"/>
</dbReference>
<feature type="chain" id="PRO_5047458393" evidence="3">
    <location>
        <begin position="19"/>
        <end position="421"/>
    </location>
</feature>
<evidence type="ECO:0000313" key="5">
    <source>
        <dbReference type="Proteomes" id="UP001549691"/>
    </source>
</evidence>
<dbReference type="PANTHER" id="PTHR30203">
    <property type="entry name" value="OUTER MEMBRANE CATION EFFLUX PROTEIN"/>
    <property type="match status" value="1"/>
</dbReference>
<feature type="coiled-coil region" evidence="2">
    <location>
        <begin position="304"/>
        <end position="346"/>
    </location>
</feature>
<evidence type="ECO:0000256" key="1">
    <source>
        <dbReference type="ARBA" id="ARBA00007613"/>
    </source>
</evidence>
<proteinExistence type="inferred from homology"/>
<dbReference type="PANTHER" id="PTHR30203:SF24">
    <property type="entry name" value="BLR4935 PROTEIN"/>
    <property type="match status" value="1"/>
</dbReference>
<evidence type="ECO:0000256" key="2">
    <source>
        <dbReference type="SAM" id="Coils"/>
    </source>
</evidence>